<evidence type="ECO:0000313" key="4">
    <source>
        <dbReference type="Proteomes" id="UP000321304"/>
    </source>
</evidence>
<dbReference type="NCBIfam" id="TIGR04416">
    <property type="entry name" value="group_II_RT_mat"/>
    <property type="match status" value="1"/>
</dbReference>
<keyword evidence="3" id="KW-0695">RNA-directed DNA polymerase</keyword>
<keyword evidence="4" id="KW-1185">Reference proteome</keyword>
<organism evidence="3 4">
    <name type="scientific">Bradyrhizobium macuxiense</name>
    <dbReference type="NCBI Taxonomy" id="1755647"/>
    <lineage>
        <taxon>Bacteria</taxon>
        <taxon>Pseudomonadati</taxon>
        <taxon>Pseudomonadota</taxon>
        <taxon>Alphaproteobacteria</taxon>
        <taxon>Hyphomicrobiales</taxon>
        <taxon>Nitrobacteraceae</taxon>
        <taxon>Bradyrhizobium</taxon>
    </lineage>
</organism>
<keyword evidence="3" id="KW-0808">Transferase</keyword>
<comment type="similarity">
    <text evidence="1">Belongs to the bacterial reverse transcriptase family.</text>
</comment>
<dbReference type="EMBL" id="VITY01000026">
    <property type="protein sequence ID" value="TWB86844.1"/>
    <property type="molecule type" value="Genomic_DNA"/>
</dbReference>
<dbReference type="Proteomes" id="UP000321304">
    <property type="component" value="Unassembled WGS sequence"/>
</dbReference>
<evidence type="ECO:0000256" key="1">
    <source>
        <dbReference type="ARBA" id="ARBA00034120"/>
    </source>
</evidence>
<dbReference type="InterPro" id="IPR051083">
    <property type="entry name" value="GrpII_Intron_Splice-Mob/Def"/>
</dbReference>
<accession>A0A560KXM0</accession>
<dbReference type="CDD" id="cd01651">
    <property type="entry name" value="RT_G2_intron"/>
    <property type="match status" value="1"/>
</dbReference>
<dbReference type="GO" id="GO:0003964">
    <property type="term" value="F:RNA-directed DNA polymerase activity"/>
    <property type="evidence" value="ECO:0007669"/>
    <property type="project" value="UniProtKB-KW"/>
</dbReference>
<sequence>MSNTVNTEFILDMQRKLYRWSAADPDKRFADLFNIVCDRRTLLRAWERLARNRGSNTPGTDNVTRKAVQERPDGVAGFLEDTRRELRQGIYCPQPVRQRLIPKPGKPGKFRPLGIPTLKDRLVQMTLKLVLEPIFEADFYPTSYGFRPGRSTHDALSRVRHRLNPTSAGPSRTRYVIEGDIKGCFDAIDHHVLMDRVRRRIQDRKVLRLVLAFLKADIMIEGSLRHPVTGTPQGGIISPLLANVYLTAIDERYKRWIPTPRDKTRERAQQRLQSDYKRGRPGFYVVRYADDFVVLVQGTLQDAEQERLALAQFLKEELRMELSMEKTKITDVREGFDFLGYRVSQEKMRLTGRRVGMLFIPKSKSQLLRDKVKAKVRETPTGFTLADLIDDLNPVIIGWRNYYRYASRAWKEFATNDWWLYWRLKSWLGKKHGTASRRKLRRVYTESGEKSSGWRMGEKKLAQFADAKRRLYPDRGLRIPNGWNASPDEWFLKGDNKFWQATNALASL</sequence>
<dbReference type="PANTHER" id="PTHR34047:SF8">
    <property type="entry name" value="PROTEIN YKFC"/>
    <property type="match status" value="1"/>
</dbReference>
<name>A0A560KXM0_9BRAD</name>
<dbReference type="AlphaFoldDB" id="A0A560KXM0"/>
<keyword evidence="3" id="KW-0548">Nucleotidyltransferase</keyword>
<dbReference type="SUPFAM" id="SSF56672">
    <property type="entry name" value="DNA/RNA polymerases"/>
    <property type="match status" value="1"/>
</dbReference>
<evidence type="ECO:0000313" key="3">
    <source>
        <dbReference type="EMBL" id="TWB86844.1"/>
    </source>
</evidence>
<dbReference type="RefSeq" id="WP_246667851.1">
    <property type="nucleotide sequence ID" value="NZ_VITY01000026.1"/>
</dbReference>
<proteinExistence type="inferred from homology"/>
<feature type="domain" description="Reverse transcriptase" evidence="2">
    <location>
        <begin position="82"/>
        <end position="343"/>
    </location>
</feature>
<dbReference type="PANTHER" id="PTHR34047">
    <property type="entry name" value="NUCLEAR INTRON MATURASE 1, MITOCHONDRIAL-RELATED"/>
    <property type="match status" value="1"/>
</dbReference>
<dbReference type="InterPro" id="IPR030931">
    <property type="entry name" value="Group_II_RT_mat"/>
</dbReference>
<evidence type="ECO:0000259" key="2">
    <source>
        <dbReference type="PROSITE" id="PS50878"/>
    </source>
</evidence>
<protein>
    <submittedName>
        <fullName evidence="3">Group II intron reverse transcriptase/maturase</fullName>
    </submittedName>
</protein>
<dbReference type="Pfam" id="PF00078">
    <property type="entry name" value="RVT_1"/>
    <property type="match status" value="1"/>
</dbReference>
<dbReference type="Pfam" id="PF08388">
    <property type="entry name" value="GIIM"/>
    <property type="match status" value="1"/>
</dbReference>
<dbReference type="PROSITE" id="PS50878">
    <property type="entry name" value="RT_POL"/>
    <property type="match status" value="1"/>
</dbReference>
<dbReference type="InterPro" id="IPR043502">
    <property type="entry name" value="DNA/RNA_pol_sf"/>
</dbReference>
<comment type="caution">
    <text evidence="3">The sequence shown here is derived from an EMBL/GenBank/DDBJ whole genome shotgun (WGS) entry which is preliminary data.</text>
</comment>
<reference evidence="3 4" key="1">
    <citation type="submission" date="2019-06" db="EMBL/GenBank/DDBJ databases">
        <title>Genomic Encyclopedia of Type Strains, Phase IV (KMG-V): Genome sequencing to study the core and pangenomes of soil and plant-associated prokaryotes.</title>
        <authorList>
            <person name="Whitman W."/>
        </authorList>
    </citation>
    <scope>NUCLEOTIDE SEQUENCE [LARGE SCALE GENOMIC DNA]</scope>
    <source>
        <strain evidence="3 4">BR 10355</strain>
    </source>
</reference>
<gene>
    <name evidence="3" type="ORF">FBZ93_12625</name>
</gene>
<dbReference type="InterPro" id="IPR000477">
    <property type="entry name" value="RT_dom"/>
</dbReference>
<dbReference type="InterPro" id="IPR013597">
    <property type="entry name" value="Mat_intron_G2"/>
</dbReference>